<name>A0A392NGM2_9FABA</name>
<reference evidence="1 2" key="1">
    <citation type="journal article" date="2018" name="Front. Plant Sci.">
        <title>Red Clover (Trifolium pratense) and Zigzag Clover (T. medium) - A Picture of Genomic Similarities and Differences.</title>
        <authorList>
            <person name="Dluhosova J."/>
            <person name="Istvanek J."/>
            <person name="Nedelnik J."/>
            <person name="Repkova J."/>
        </authorList>
    </citation>
    <scope>NUCLEOTIDE SEQUENCE [LARGE SCALE GENOMIC DNA]</scope>
    <source>
        <strain evidence="2">cv. 10/8</strain>
        <tissue evidence="1">Leaf</tissue>
    </source>
</reference>
<sequence>MLDRLAGKSIAFLMDILGGSLQEFPAFAAAKSGRKRQKGARKGVFAAVFQPPDGRVLQT</sequence>
<dbReference type="AlphaFoldDB" id="A0A392NGM2"/>
<dbReference type="Proteomes" id="UP000265520">
    <property type="component" value="Unassembled WGS sequence"/>
</dbReference>
<evidence type="ECO:0000313" key="1">
    <source>
        <dbReference type="EMBL" id="MCH97684.1"/>
    </source>
</evidence>
<proteinExistence type="predicted"/>
<keyword evidence="2" id="KW-1185">Reference proteome</keyword>
<organism evidence="1 2">
    <name type="scientific">Trifolium medium</name>
    <dbReference type="NCBI Taxonomy" id="97028"/>
    <lineage>
        <taxon>Eukaryota</taxon>
        <taxon>Viridiplantae</taxon>
        <taxon>Streptophyta</taxon>
        <taxon>Embryophyta</taxon>
        <taxon>Tracheophyta</taxon>
        <taxon>Spermatophyta</taxon>
        <taxon>Magnoliopsida</taxon>
        <taxon>eudicotyledons</taxon>
        <taxon>Gunneridae</taxon>
        <taxon>Pentapetalae</taxon>
        <taxon>rosids</taxon>
        <taxon>fabids</taxon>
        <taxon>Fabales</taxon>
        <taxon>Fabaceae</taxon>
        <taxon>Papilionoideae</taxon>
        <taxon>50 kb inversion clade</taxon>
        <taxon>NPAAA clade</taxon>
        <taxon>Hologalegina</taxon>
        <taxon>IRL clade</taxon>
        <taxon>Trifolieae</taxon>
        <taxon>Trifolium</taxon>
    </lineage>
</organism>
<protein>
    <submittedName>
        <fullName evidence="1">Uncharacterized protein</fullName>
    </submittedName>
</protein>
<comment type="caution">
    <text evidence="1">The sequence shown here is derived from an EMBL/GenBank/DDBJ whole genome shotgun (WGS) entry which is preliminary data.</text>
</comment>
<feature type="non-terminal residue" evidence="1">
    <location>
        <position position="59"/>
    </location>
</feature>
<accession>A0A392NGM2</accession>
<evidence type="ECO:0000313" key="2">
    <source>
        <dbReference type="Proteomes" id="UP000265520"/>
    </source>
</evidence>
<dbReference type="EMBL" id="LXQA010035655">
    <property type="protein sequence ID" value="MCH97684.1"/>
    <property type="molecule type" value="Genomic_DNA"/>
</dbReference>